<dbReference type="EMBL" id="DS113707">
    <property type="protein sequence ID" value="EAX97625.1"/>
    <property type="molecule type" value="Genomic_DNA"/>
</dbReference>
<reference evidence="1" key="2">
    <citation type="journal article" date="2007" name="Science">
        <title>Draft genome sequence of the sexually transmitted pathogen Trichomonas vaginalis.</title>
        <authorList>
            <person name="Carlton J.M."/>
            <person name="Hirt R.P."/>
            <person name="Silva J.C."/>
            <person name="Delcher A.L."/>
            <person name="Schatz M."/>
            <person name="Zhao Q."/>
            <person name="Wortman J.R."/>
            <person name="Bidwell S.L."/>
            <person name="Alsmark U.C.M."/>
            <person name="Besteiro S."/>
            <person name="Sicheritz-Ponten T."/>
            <person name="Noel C.J."/>
            <person name="Dacks J.B."/>
            <person name="Foster P.G."/>
            <person name="Simillion C."/>
            <person name="Van de Peer Y."/>
            <person name="Miranda-Saavedra D."/>
            <person name="Barton G.J."/>
            <person name="Westrop G.D."/>
            <person name="Mueller S."/>
            <person name="Dessi D."/>
            <person name="Fiori P.L."/>
            <person name="Ren Q."/>
            <person name="Paulsen I."/>
            <person name="Zhang H."/>
            <person name="Bastida-Corcuera F.D."/>
            <person name="Simoes-Barbosa A."/>
            <person name="Brown M.T."/>
            <person name="Hayes R.D."/>
            <person name="Mukherjee M."/>
            <person name="Okumura C.Y."/>
            <person name="Schneider R."/>
            <person name="Smith A.J."/>
            <person name="Vanacova S."/>
            <person name="Villalvazo M."/>
            <person name="Haas B.J."/>
            <person name="Pertea M."/>
            <person name="Feldblyum T.V."/>
            <person name="Utterback T.R."/>
            <person name="Shu C.L."/>
            <person name="Osoegawa K."/>
            <person name="de Jong P.J."/>
            <person name="Hrdy I."/>
            <person name="Horvathova L."/>
            <person name="Zubacova Z."/>
            <person name="Dolezal P."/>
            <person name="Malik S.B."/>
            <person name="Logsdon J.M. Jr."/>
            <person name="Henze K."/>
            <person name="Gupta A."/>
            <person name="Wang C.C."/>
            <person name="Dunne R.L."/>
            <person name="Upcroft J.A."/>
            <person name="Upcroft P."/>
            <person name="White O."/>
            <person name="Salzberg S.L."/>
            <person name="Tang P."/>
            <person name="Chiu C.-H."/>
            <person name="Lee Y.-S."/>
            <person name="Embley T.M."/>
            <person name="Coombs G.H."/>
            <person name="Mottram J.C."/>
            <person name="Tachezy J."/>
            <person name="Fraser-Liggett C.M."/>
            <person name="Johnson P.J."/>
        </authorList>
    </citation>
    <scope>NUCLEOTIDE SEQUENCE [LARGE SCALE GENOMIC DNA]</scope>
    <source>
        <strain evidence="1">G3</strain>
    </source>
</reference>
<dbReference type="VEuPathDB" id="TrichDB:TVAGG3_0642940"/>
<dbReference type="Proteomes" id="UP000001542">
    <property type="component" value="Unassembled WGS sequence"/>
</dbReference>
<dbReference type="Gene3D" id="3.10.20.90">
    <property type="entry name" value="Phosphatidylinositol 3-kinase Catalytic Subunit, Chain A, domain 1"/>
    <property type="match status" value="1"/>
</dbReference>
<dbReference type="VEuPathDB" id="TrichDB:TVAG_382490"/>
<name>A2FBS5_TRIV3</name>
<evidence type="ECO:0000313" key="1">
    <source>
        <dbReference type="EMBL" id="EAX97625.1"/>
    </source>
</evidence>
<dbReference type="OrthoDB" id="10602695at2759"/>
<reference evidence="1" key="1">
    <citation type="submission" date="2006-10" db="EMBL/GenBank/DDBJ databases">
        <authorList>
            <person name="Amadeo P."/>
            <person name="Zhao Q."/>
            <person name="Wortman J."/>
            <person name="Fraser-Liggett C."/>
            <person name="Carlton J."/>
        </authorList>
    </citation>
    <scope>NUCLEOTIDE SEQUENCE</scope>
    <source>
        <strain evidence="1">G3</strain>
    </source>
</reference>
<evidence type="ECO:0000313" key="2">
    <source>
        <dbReference type="Proteomes" id="UP000001542"/>
    </source>
</evidence>
<dbReference type="RefSeq" id="XP_001310555.1">
    <property type="nucleotide sequence ID" value="XM_001310554.1"/>
</dbReference>
<gene>
    <name evidence="1" type="ORF">TVAG_382490</name>
</gene>
<keyword evidence="2" id="KW-1185">Reference proteome</keyword>
<dbReference type="AlphaFoldDB" id="A2FBS5"/>
<protein>
    <submittedName>
        <fullName evidence="1">Uncharacterized protein</fullName>
    </submittedName>
</protein>
<accession>A2FBS5</accession>
<organism evidence="1 2">
    <name type="scientific">Trichomonas vaginalis (strain ATCC PRA-98 / G3)</name>
    <dbReference type="NCBI Taxonomy" id="412133"/>
    <lineage>
        <taxon>Eukaryota</taxon>
        <taxon>Metamonada</taxon>
        <taxon>Parabasalia</taxon>
        <taxon>Trichomonadida</taxon>
        <taxon>Trichomonadidae</taxon>
        <taxon>Trichomonas</taxon>
    </lineage>
</organism>
<dbReference type="KEGG" id="tva:4755406"/>
<proteinExistence type="predicted"/>
<dbReference type="InParanoid" id="A2FBS5"/>
<sequence>MTTSSSLISVVTIHLTIHRDNVDLKIDFPFDTRTDNIDEIVSELAKECSLSDPEREEVKNLIQTQIIKAQNGANMSIPKVDSFDNVTSEPDLLDSSDDEIINDPEYQALLERQRKEIAAMEENHLKQQRALVNGNLTPSSTPKTCDDLIVFS</sequence>